<evidence type="ECO:0000313" key="2">
    <source>
        <dbReference type="Proteomes" id="UP000238479"/>
    </source>
</evidence>
<dbReference type="Gramene" id="PRQ23175">
    <property type="protein sequence ID" value="PRQ23175"/>
    <property type="gene ID" value="RchiOBHm_Chr6g0258481"/>
</dbReference>
<accession>A0A2P6PMN2</accession>
<dbReference type="EMBL" id="PDCK01000044">
    <property type="protein sequence ID" value="PRQ23175.1"/>
    <property type="molecule type" value="Genomic_DNA"/>
</dbReference>
<name>A0A2P6PMN2_ROSCH</name>
<dbReference type="AlphaFoldDB" id="A0A2P6PMN2"/>
<proteinExistence type="predicted"/>
<reference evidence="1 2" key="1">
    <citation type="journal article" date="2018" name="Nat. Genet.">
        <title>The Rosa genome provides new insights in the design of modern roses.</title>
        <authorList>
            <person name="Bendahmane M."/>
        </authorList>
    </citation>
    <scope>NUCLEOTIDE SEQUENCE [LARGE SCALE GENOMIC DNA]</scope>
    <source>
        <strain evidence="2">cv. Old Blush</strain>
    </source>
</reference>
<comment type="caution">
    <text evidence="1">The sequence shown here is derived from an EMBL/GenBank/DDBJ whole genome shotgun (WGS) entry which is preliminary data.</text>
</comment>
<evidence type="ECO:0000313" key="1">
    <source>
        <dbReference type="EMBL" id="PRQ23175.1"/>
    </source>
</evidence>
<gene>
    <name evidence="1" type="ORF">RchiOBHm_Chr6g0258481</name>
</gene>
<sequence length="103" mass="11907">MDMTTCDYSYSATLCECDSALWVFHSSSPLRTAALPLSSQLSALTIGGLDWRLRRRQVQSPLQVHQERVQPRVQVHHCCRVRWPNRSSRPRFRTLLAKKGKKI</sequence>
<organism evidence="1 2">
    <name type="scientific">Rosa chinensis</name>
    <name type="common">China rose</name>
    <dbReference type="NCBI Taxonomy" id="74649"/>
    <lineage>
        <taxon>Eukaryota</taxon>
        <taxon>Viridiplantae</taxon>
        <taxon>Streptophyta</taxon>
        <taxon>Embryophyta</taxon>
        <taxon>Tracheophyta</taxon>
        <taxon>Spermatophyta</taxon>
        <taxon>Magnoliopsida</taxon>
        <taxon>eudicotyledons</taxon>
        <taxon>Gunneridae</taxon>
        <taxon>Pentapetalae</taxon>
        <taxon>rosids</taxon>
        <taxon>fabids</taxon>
        <taxon>Rosales</taxon>
        <taxon>Rosaceae</taxon>
        <taxon>Rosoideae</taxon>
        <taxon>Rosoideae incertae sedis</taxon>
        <taxon>Rosa</taxon>
    </lineage>
</organism>
<keyword evidence="2" id="KW-1185">Reference proteome</keyword>
<dbReference type="Proteomes" id="UP000238479">
    <property type="component" value="Chromosome 6"/>
</dbReference>
<protein>
    <submittedName>
        <fullName evidence="1">Uncharacterized protein</fullName>
    </submittedName>
</protein>